<evidence type="ECO:0000313" key="2">
    <source>
        <dbReference type="Proteomes" id="UP000276133"/>
    </source>
</evidence>
<gene>
    <name evidence="1" type="ORF">BpHYR1_051812</name>
</gene>
<evidence type="ECO:0000313" key="1">
    <source>
        <dbReference type="EMBL" id="RNA09729.1"/>
    </source>
</evidence>
<protein>
    <submittedName>
        <fullName evidence="1">Uncharacterized protein</fullName>
    </submittedName>
</protein>
<name>A0A3M7QEL8_BRAPC</name>
<sequence>MIKKIGCTGRLGHLGRPVQSRKQAGTDGRAGRCLVAAFFALQSLYIKKLNKHMKDTSSLHKLDKICYLFFFNIFLFQTRRTTVPHK</sequence>
<organism evidence="1 2">
    <name type="scientific">Brachionus plicatilis</name>
    <name type="common">Marine rotifer</name>
    <name type="synonym">Brachionus muelleri</name>
    <dbReference type="NCBI Taxonomy" id="10195"/>
    <lineage>
        <taxon>Eukaryota</taxon>
        <taxon>Metazoa</taxon>
        <taxon>Spiralia</taxon>
        <taxon>Gnathifera</taxon>
        <taxon>Rotifera</taxon>
        <taxon>Eurotatoria</taxon>
        <taxon>Monogononta</taxon>
        <taxon>Pseudotrocha</taxon>
        <taxon>Ploima</taxon>
        <taxon>Brachionidae</taxon>
        <taxon>Brachionus</taxon>
    </lineage>
</organism>
<proteinExistence type="predicted"/>
<keyword evidence="2" id="KW-1185">Reference proteome</keyword>
<accession>A0A3M7QEL8</accession>
<dbReference type="Proteomes" id="UP000276133">
    <property type="component" value="Unassembled WGS sequence"/>
</dbReference>
<dbReference type="AlphaFoldDB" id="A0A3M7QEL8"/>
<dbReference type="EMBL" id="REGN01006377">
    <property type="protein sequence ID" value="RNA09729.1"/>
    <property type="molecule type" value="Genomic_DNA"/>
</dbReference>
<comment type="caution">
    <text evidence="1">The sequence shown here is derived from an EMBL/GenBank/DDBJ whole genome shotgun (WGS) entry which is preliminary data.</text>
</comment>
<reference evidence="1 2" key="1">
    <citation type="journal article" date="2018" name="Sci. Rep.">
        <title>Genomic signatures of local adaptation to the degree of environmental predictability in rotifers.</title>
        <authorList>
            <person name="Franch-Gras L."/>
            <person name="Hahn C."/>
            <person name="Garcia-Roger E.M."/>
            <person name="Carmona M.J."/>
            <person name="Serra M."/>
            <person name="Gomez A."/>
        </authorList>
    </citation>
    <scope>NUCLEOTIDE SEQUENCE [LARGE SCALE GENOMIC DNA]</scope>
    <source>
        <strain evidence="1">HYR1</strain>
    </source>
</reference>